<dbReference type="Gene3D" id="2.40.170.20">
    <property type="entry name" value="TonB-dependent receptor, beta-barrel domain"/>
    <property type="match status" value="1"/>
</dbReference>
<accession>A0ABT3G213</accession>
<evidence type="ECO:0000256" key="5">
    <source>
        <dbReference type="ARBA" id="ARBA00023136"/>
    </source>
</evidence>
<feature type="signal peptide" evidence="8">
    <location>
        <begin position="1"/>
        <end position="25"/>
    </location>
</feature>
<dbReference type="Pfam" id="PF07715">
    <property type="entry name" value="Plug"/>
    <property type="match status" value="1"/>
</dbReference>
<keyword evidence="3 7" id="KW-1134">Transmembrane beta strand</keyword>
<dbReference type="PANTHER" id="PTHR30069">
    <property type="entry name" value="TONB-DEPENDENT OUTER MEMBRANE RECEPTOR"/>
    <property type="match status" value="1"/>
</dbReference>
<reference evidence="10" key="1">
    <citation type="submission" date="2022-10" db="EMBL/GenBank/DDBJ databases">
        <title>Luteolibacter sp. GHJ8, whole genome shotgun sequencing project.</title>
        <authorList>
            <person name="Zhao G."/>
            <person name="Shen L."/>
        </authorList>
    </citation>
    <scope>NUCLEOTIDE SEQUENCE</scope>
    <source>
        <strain evidence="10">GHJ8</strain>
    </source>
</reference>
<evidence type="ECO:0000256" key="4">
    <source>
        <dbReference type="ARBA" id="ARBA00022692"/>
    </source>
</evidence>
<comment type="caution">
    <text evidence="10">The sequence shown here is derived from an EMBL/GenBank/DDBJ whole genome shotgun (WGS) entry which is preliminary data.</text>
</comment>
<dbReference type="InterPro" id="IPR037066">
    <property type="entry name" value="Plug_dom_sf"/>
</dbReference>
<dbReference type="SUPFAM" id="SSF56935">
    <property type="entry name" value="Porins"/>
    <property type="match status" value="1"/>
</dbReference>
<keyword evidence="10" id="KW-0675">Receptor</keyword>
<sequence length="685" mass="75814">MPLSLRSSLRRSILALALLTGVAAAQDALEPIVVTGKAENLLGEAQAASQGQSSREELLERPWLRRGELLETVPGLIVTQHSGDGKANQYFVRGYNLDHGTDFGTFVDGMPANYRAHAHGQGYTDLNFIIPEFVERLDYQKGPFAAHRGDLSTAGSAEFILVDELPRGFAGITMGEDNYWRGVFGDSVALGGGVLTYGGEASWYEGPWALPEDVHRFNGLLRWHKGDEDNYFNVTLMGSQGEWRATDQIPLRAVQAGQLDRFGFIDPSNGGQSQRYSLSTNFGMREGDFVVRGKAYAGYYDLDLFSNFTYFLDDPVNGDQFRQSDARAFAGADIAVDFENRSLFGAETTYTVGFQTHNDWISDLGLARTRFRNDVTPVREDDVFTGSYSLYVQAKTKWNDWFRTEAAVRGDLFAFDVNSDLAANSGSDIDGMVVPKLNLIFGPWHDHELYLNLGGGFHSNDARGVTLKVDPNTGTPAAAVDPLVRTWGTELGVRSQWSDCLTTTVALWALFNDSELLYVGDAGNVDAGPPTTRYGVEFAAYYRVADWFSFDGEVSLAEGRYNDIWATGGPWIENQVPVVVSSGFTLGEERGLFGAMRARYFSERPLTATKGVQSSDSFQVNARVGYRWESCEVALDCLNLLDRADNDIEYYYASRLPGEGAAGVEDIHFHPAEPRTLRASVTWYW</sequence>
<comment type="subcellular location">
    <subcellularLocation>
        <location evidence="1 7">Cell outer membrane</location>
        <topology evidence="1 7">Multi-pass membrane protein</topology>
    </subcellularLocation>
</comment>
<keyword evidence="2 7" id="KW-0813">Transport</keyword>
<keyword evidence="5 7" id="KW-0472">Membrane</keyword>
<keyword evidence="11" id="KW-1185">Reference proteome</keyword>
<evidence type="ECO:0000256" key="8">
    <source>
        <dbReference type="SAM" id="SignalP"/>
    </source>
</evidence>
<dbReference type="PROSITE" id="PS52016">
    <property type="entry name" value="TONB_DEPENDENT_REC_3"/>
    <property type="match status" value="1"/>
</dbReference>
<dbReference type="Proteomes" id="UP001165653">
    <property type="component" value="Unassembled WGS sequence"/>
</dbReference>
<evidence type="ECO:0000256" key="2">
    <source>
        <dbReference type="ARBA" id="ARBA00022448"/>
    </source>
</evidence>
<name>A0ABT3G213_9BACT</name>
<evidence type="ECO:0000313" key="11">
    <source>
        <dbReference type="Proteomes" id="UP001165653"/>
    </source>
</evidence>
<keyword evidence="4 7" id="KW-0812">Transmembrane</keyword>
<feature type="chain" id="PRO_5046468081" evidence="8">
    <location>
        <begin position="26"/>
        <end position="685"/>
    </location>
</feature>
<dbReference type="EMBL" id="JAPDDR010000004">
    <property type="protein sequence ID" value="MCW1913873.1"/>
    <property type="molecule type" value="Genomic_DNA"/>
</dbReference>
<dbReference type="InterPro" id="IPR036942">
    <property type="entry name" value="Beta-barrel_TonB_sf"/>
</dbReference>
<feature type="domain" description="TonB-dependent receptor plug" evidence="9">
    <location>
        <begin position="53"/>
        <end position="155"/>
    </location>
</feature>
<dbReference type="PANTHER" id="PTHR30069:SF36">
    <property type="entry name" value="BLL6948 PROTEIN"/>
    <property type="match status" value="1"/>
</dbReference>
<protein>
    <submittedName>
        <fullName evidence="10">TonB-dependent receptor plug domain-containing protein</fullName>
    </submittedName>
</protein>
<evidence type="ECO:0000256" key="6">
    <source>
        <dbReference type="ARBA" id="ARBA00023237"/>
    </source>
</evidence>
<keyword evidence="6 7" id="KW-0998">Cell outer membrane</keyword>
<proteinExistence type="inferred from homology"/>
<keyword evidence="8" id="KW-0732">Signal</keyword>
<dbReference type="InterPro" id="IPR039426">
    <property type="entry name" value="TonB-dep_rcpt-like"/>
</dbReference>
<gene>
    <name evidence="10" type="ORF">OJ996_09825</name>
</gene>
<dbReference type="InterPro" id="IPR012910">
    <property type="entry name" value="Plug_dom"/>
</dbReference>
<evidence type="ECO:0000259" key="9">
    <source>
        <dbReference type="Pfam" id="PF07715"/>
    </source>
</evidence>
<evidence type="ECO:0000256" key="7">
    <source>
        <dbReference type="PROSITE-ProRule" id="PRU01360"/>
    </source>
</evidence>
<dbReference type="Gene3D" id="2.170.130.10">
    <property type="entry name" value="TonB-dependent receptor, plug domain"/>
    <property type="match status" value="1"/>
</dbReference>
<evidence type="ECO:0000313" key="10">
    <source>
        <dbReference type="EMBL" id="MCW1913873.1"/>
    </source>
</evidence>
<comment type="similarity">
    <text evidence="7">Belongs to the TonB-dependent receptor family.</text>
</comment>
<organism evidence="10 11">
    <name type="scientific">Luteolibacter rhizosphaerae</name>
    <dbReference type="NCBI Taxonomy" id="2989719"/>
    <lineage>
        <taxon>Bacteria</taxon>
        <taxon>Pseudomonadati</taxon>
        <taxon>Verrucomicrobiota</taxon>
        <taxon>Verrucomicrobiia</taxon>
        <taxon>Verrucomicrobiales</taxon>
        <taxon>Verrucomicrobiaceae</taxon>
        <taxon>Luteolibacter</taxon>
    </lineage>
</organism>
<dbReference type="RefSeq" id="WP_264513373.1">
    <property type="nucleotide sequence ID" value="NZ_JAPDDR010000004.1"/>
</dbReference>
<evidence type="ECO:0000256" key="3">
    <source>
        <dbReference type="ARBA" id="ARBA00022452"/>
    </source>
</evidence>
<evidence type="ECO:0000256" key="1">
    <source>
        <dbReference type="ARBA" id="ARBA00004571"/>
    </source>
</evidence>